<dbReference type="KEGG" id="mtr:11431726"/>
<evidence type="ECO:0000313" key="4">
    <source>
        <dbReference type="EnsemblPlants" id="AES71485"/>
    </source>
</evidence>
<dbReference type="PANTHER" id="PTHR48223">
    <property type="entry name" value="DEFECTIVE 2759, PUTATIVE ISOFORM 1-RELATED"/>
    <property type="match status" value="1"/>
</dbReference>
<dbReference type="OMA" id="ARFWQPV"/>
<reference evidence="2 5" key="2">
    <citation type="journal article" date="2014" name="BMC Genomics">
        <title>An improved genome release (version Mt4.0) for the model legume Medicago truncatula.</title>
        <authorList>
            <person name="Tang H."/>
            <person name="Krishnakumar V."/>
            <person name="Bidwell S."/>
            <person name="Rosen B."/>
            <person name="Chan A."/>
            <person name="Zhou S."/>
            <person name="Gentzbittel L."/>
            <person name="Childs K.L."/>
            <person name="Yandell M."/>
            <person name="Gundlach H."/>
            <person name="Mayer K.F."/>
            <person name="Schwartz D.C."/>
            <person name="Town C.D."/>
        </authorList>
    </citation>
    <scope>GENOME REANNOTATION</scope>
    <source>
        <strain evidence="4 5">cv. Jemalong A17</strain>
    </source>
</reference>
<dbReference type="EMBL" id="CM001219">
    <property type="protein sequence ID" value="AES71485.1"/>
    <property type="molecule type" value="Genomic_DNA"/>
</dbReference>
<dbReference type="Proteomes" id="UP000265566">
    <property type="component" value="Chromosome 3"/>
</dbReference>
<dbReference type="eggNOG" id="ENOG502QR4Q">
    <property type="taxonomic scope" value="Eukaryota"/>
</dbReference>
<accession>G7J4W7</accession>
<dbReference type="Proteomes" id="UP000002051">
    <property type="component" value="Chromosome 3"/>
</dbReference>
<dbReference type="Gramene" id="rna17146">
    <property type="protein sequence ID" value="RHN68756.1"/>
    <property type="gene ID" value="gene17146"/>
</dbReference>
<sequence>MAFVAHQPQGLYVTSSTRHLSWSKRMKLKQCLTKHHMIGRTDWHHLLKQNICLSVGPPCFCVSKIKPLRISCFQGRTQNDNSGSRANWLRAPKTSVGLEESGDTHNVPFSYASEAGDNLATSSAFHGLFKKWLKMLRTQSSCQEVEEVFGRPTTPTVLPETLQMTHSKDGSEVLKLALSHFLALDAAITIPLLIFVPLYLAVNVKYGAEVSKELTPLWVFGPLIVALHIIIIRGLCALYASSFNRTVEILRKVPSWCILANYYIFGGGLKEQIAVYLLRPISSLKHIDYIQLTRRILKVLQEWLMDKYLDYVESIWPYYCRAIRFLKTSNLI</sequence>
<dbReference type="HOGENOM" id="CLU_837760_0_0_1"/>
<dbReference type="OrthoDB" id="748739at2759"/>
<gene>
    <name evidence="4" type="primary">11431726</name>
    <name evidence="2" type="ordered locus">MTR_3g077490</name>
    <name evidence="3" type="ORF">MtrunA17_Chr3g0117331</name>
</gene>
<reference evidence="3" key="5">
    <citation type="journal article" date="2018" name="Nat. Plants">
        <title>Whole-genome landscape of Medicago truncatula symbiotic genes.</title>
        <authorList>
            <person name="Pecrix Y."/>
            <person name="Gamas P."/>
            <person name="Carrere S."/>
        </authorList>
    </citation>
    <scope>NUCLEOTIDE SEQUENCE</scope>
    <source>
        <tissue evidence="3">Leaves</tissue>
    </source>
</reference>
<feature type="transmembrane region" description="Helical" evidence="1">
    <location>
        <begin position="181"/>
        <end position="202"/>
    </location>
</feature>
<evidence type="ECO:0000313" key="3">
    <source>
        <dbReference type="EMBL" id="RHN68756.1"/>
    </source>
</evidence>
<organism evidence="2 5">
    <name type="scientific">Medicago truncatula</name>
    <name type="common">Barrel medic</name>
    <name type="synonym">Medicago tribuloides</name>
    <dbReference type="NCBI Taxonomy" id="3880"/>
    <lineage>
        <taxon>Eukaryota</taxon>
        <taxon>Viridiplantae</taxon>
        <taxon>Streptophyta</taxon>
        <taxon>Embryophyta</taxon>
        <taxon>Tracheophyta</taxon>
        <taxon>Spermatophyta</taxon>
        <taxon>Magnoliopsida</taxon>
        <taxon>eudicotyledons</taxon>
        <taxon>Gunneridae</taxon>
        <taxon>Pentapetalae</taxon>
        <taxon>rosids</taxon>
        <taxon>fabids</taxon>
        <taxon>Fabales</taxon>
        <taxon>Fabaceae</taxon>
        <taxon>Papilionoideae</taxon>
        <taxon>50 kb inversion clade</taxon>
        <taxon>NPAAA clade</taxon>
        <taxon>Hologalegina</taxon>
        <taxon>IRL clade</taxon>
        <taxon>Trifolieae</taxon>
        <taxon>Medicago</taxon>
    </lineage>
</organism>
<dbReference type="PANTHER" id="PTHR48223:SF1">
    <property type="entry name" value="ABC TRANSMEMBRANE TYPE-1 DOMAIN-CONTAINING PROTEIN"/>
    <property type="match status" value="1"/>
</dbReference>
<protein>
    <submittedName>
        <fullName evidence="2">Embryo defective 2759 protein</fullName>
    </submittedName>
</protein>
<dbReference type="PaxDb" id="3880-AES71485"/>
<dbReference type="STRING" id="3880.G7J4W7"/>
<dbReference type="AlphaFoldDB" id="G7J4W7"/>
<keyword evidence="1" id="KW-1133">Transmembrane helix</keyword>
<evidence type="ECO:0000313" key="5">
    <source>
        <dbReference type="Proteomes" id="UP000002051"/>
    </source>
</evidence>
<reference evidence="2 5" key="1">
    <citation type="journal article" date="2011" name="Nature">
        <title>The Medicago genome provides insight into the evolution of rhizobial symbioses.</title>
        <authorList>
            <person name="Young N.D."/>
            <person name="Debelle F."/>
            <person name="Oldroyd G.E."/>
            <person name="Geurts R."/>
            <person name="Cannon S.B."/>
            <person name="Udvardi M.K."/>
            <person name="Benedito V.A."/>
            <person name="Mayer K.F."/>
            <person name="Gouzy J."/>
            <person name="Schoof H."/>
            <person name="Van de Peer Y."/>
            <person name="Proost S."/>
            <person name="Cook D.R."/>
            <person name="Meyers B.C."/>
            <person name="Spannagl M."/>
            <person name="Cheung F."/>
            <person name="De Mita S."/>
            <person name="Krishnakumar V."/>
            <person name="Gundlach H."/>
            <person name="Zhou S."/>
            <person name="Mudge J."/>
            <person name="Bharti A.K."/>
            <person name="Murray J.D."/>
            <person name="Naoumkina M.A."/>
            <person name="Rosen B."/>
            <person name="Silverstein K.A."/>
            <person name="Tang H."/>
            <person name="Rombauts S."/>
            <person name="Zhao P.X."/>
            <person name="Zhou P."/>
            <person name="Barbe V."/>
            <person name="Bardou P."/>
            <person name="Bechner M."/>
            <person name="Bellec A."/>
            <person name="Berger A."/>
            <person name="Berges H."/>
            <person name="Bidwell S."/>
            <person name="Bisseling T."/>
            <person name="Choisne N."/>
            <person name="Couloux A."/>
            <person name="Denny R."/>
            <person name="Deshpande S."/>
            <person name="Dai X."/>
            <person name="Doyle J.J."/>
            <person name="Dudez A.M."/>
            <person name="Farmer A.D."/>
            <person name="Fouteau S."/>
            <person name="Franken C."/>
            <person name="Gibelin C."/>
            <person name="Gish J."/>
            <person name="Goldstein S."/>
            <person name="Gonzalez A.J."/>
            <person name="Green P.J."/>
            <person name="Hallab A."/>
            <person name="Hartog M."/>
            <person name="Hua A."/>
            <person name="Humphray S.J."/>
            <person name="Jeong D.H."/>
            <person name="Jing Y."/>
            <person name="Jocker A."/>
            <person name="Kenton S.M."/>
            <person name="Kim D.J."/>
            <person name="Klee K."/>
            <person name="Lai H."/>
            <person name="Lang C."/>
            <person name="Lin S."/>
            <person name="Macmil S.L."/>
            <person name="Magdelenat G."/>
            <person name="Matthews L."/>
            <person name="McCorrison J."/>
            <person name="Monaghan E.L."/>
            <person name="Mun J.H."/>
            <person name="Najar F.Z."/>
            <person name="Nicholson C."/>
            <person name="Noirot C."/>
            <person name="O'Bleness M."/>
            <person name="Paule C.R."/>
            <person name="Poulain J."/>
            <person name="Prion F."/>
            <person name="Qin B."/>
            <person name="Qu C."/>
            <person name="Retzel E.F."/>
            <person name="Riddle C."/>
            <person name="Sallet E."/>
            <person name="Samain S."/>
            <person name="Samson N."/>
            <person name="Sanders I."/>
            <person name="Saurat O."/>
            <person name="Scarpelli C."/>
            <person name="Schiex T."/>
            <person name="Segurens B."/>
            <person name="Severin A.J."/>
            <person name="Sherrier D.J."/>
            <person name="Shi R."/>
            <person name="Sims S."/>
            <person name="Singer S.R."/>
            <person name="Sinharoy S."/>
            <person name="Sterck L."/>
            <person name="Viollet A."/>
            <person name="Wang B.B."/>
            <person name="Wang K."/>
            <person name="Wang M."/>
            <person name="Wang X."/>
            <person name="Warfsmann J."/>
            <person name="Weissenbach J."/>
            <person name="White D.D."/>
            <person name="White J.D."/>
            <person name="Wiley G.B."/>
            <person name="Wincker P."/>
            <person name="Xing Y."/>
            <person name="Yang L."/>
            <person name="Yao Z."/>
            <person name="Ying F."/>
            <person name="Zhai J."/>
            <person name="Zhou L."/>
            <person name="Zuber A."/>
            <person name="Denarie J."/>
            <person name="Dixon R.A."/>
            <person name="May G.D."/>
            <person name="Schwartz D.C."/>
            <person name="Rogers J."/>
            <person name="Quetier F."/>
            <person name="Town C.D."/>
            <person name="Roe B.A."/>
        </authorList>
    </citation>
    <scope>NUCLEOTIDE SEQUENCE [LARGE SCALE GENOMIC DNA]</scope>
    <source>
        <strain evidence="2">A17</strain>
        <strain evidence="4 5">cv. Jemalong A17</strain>
    </source>
</reference>
<keyword evidence="1" id="KW-0472">Membrane</keyword>
<name>G7J4W7_MEDTR</name>
<evidence type="ECO:0000313" key="6">
    <source>
        <dbReference type="Proteomes" id="UP000265566"/>
    </source>
</evidence>
<evidence type="ECO:0000313" key="2">
    <source>
        <dbReference type="EMBL" id="AES71485.1"/>
    </source>
</evidence>
<evidence type="ECO:0000256" key="1">
    <source>
        <dbReference type="SAM" id="Phobius"/>
    </source>
</evidence>
<proteinExistence type="predicted"/>
<reference evidence="4" key="3">
    <citation type="submission" date="2015-04" db="UniProtKB">
        <authorList>
            <consortium name="EnsemblPlants"/>
        </authorList>
    </citation>
    <scope>IDENTIFICATION</scope>
    <source>
        <strain evidence="4">cv. Jemalong A17</strain>
    </source>
</reference>
<keyword evidence="5" id="KW-1185">Reference proteome</keyword>
<reference evidence="6" key="4">
    <citation type="journal article" date="2018" name="Nat. Plants">
        <title>Whole-genome landscape of Medicago truncatula symbiotic genes.</title>
        <authorList>
            <person name="Pecrix Y."/>
            <person name="Staton S.E."/>
            <person name="Sallet E."/>
            <person name="Lelandais-Briere C."/>
            <person name="Moreau S."/>
            <person name="Carrere S."/>
            <person name="Blein T."/>
            <person name="Jardinaud M.F."/>
            <person name="Latrasse D."/>
            <person name="Zouine M."/>
            <person name="Zahm M."/>
            <person name="Kreplak J."/>
            <person name="Mayjonade B."/>
            <person name="Satge C."/>
            <person name="Perez M."/>
            <person name="Cauet S."/>
            <person name="Marande W."/>
            <person name="Chantry-Darmon C."/>
            <person name="Lopez-Roques C."/>
            <person name="Bouchez O."/>
            <person name="Berard A."/>
            <person name="Debelle F."/>
            <person name="Munos S."/>
            <person name="Bendahmane A."/>
            <person name="Berges H."/>
            <person name="Niebel A."/>
            <person name="Buitink J."/>
            <person name="Frugier F."/>
            <person name="Benhamed M."/>
            <person name="Crespi M."/>
            <person name="Gouzy J."/>
            <person name="Gamas P."/>
        </authorList>
    </citation>
    <scope>NUCLEOTIDE SEQUENCE [LARGE SCALE GENOMIC DNA]</scope>
    <source>
        <strain evidence="6">cv. Jemalong A17</strain>
    </source>
</reference>
<dbReference type="EMBL" id="PSQE01000003">
    <property type="protein sequence ID" value="RHN68756.1"/>
    <property type="molecule type" value="Genomic_DNA"/>
</dbReference>
<keyword evidence="1" id="KW-0812">Transmembrane</keyword>
<feature type="transmembrane region" description="Helical" evidence="1">
    <location>
        <begin position="217"/>
        <end position="241"/>
    </location>
</feature>
<dbReference type="EnsemblPlants" id="AES71485">
    <property type="protein sequence ID" value="AES71485"/>
    <property type="gene ID" value="MTR_3g077490"/>
</dbReference>